<dbReference type="PANTHER" id="PTHR42034:SF1">
    <property type="entry name" value="CONDENSATION DOMAIN-CONTAINING PROTEIN"/>
    <property type="match status" value="1"/>
</dbReference>
<organism evidence="1 2">
    <name type="scientific">Daedalea quercina L-15889</name>
    <dbReference type="NCBI Taxonomy" id="1314783"/>
    <lineage>
        <taxon>Eukaryota</taxon>
        <taxon>Fungi</taxon>
        <taxon>Dikarya</taxon>
        <taxon>Basidiomycota</taxon>
        <taxon>Agaricomycotina</taxon>
        <taxon>Agaricomycetes</taxon>
        <taxon>Polyporales</taxon>
        <taxon>Fomitopsis</taxon>
    </lineage>
</organism>
<sequence length="493" mass="53459">MLVLTRPLGLTERYFLRMRGERGCADPFLIVSVDGADTGPISDADVCAAWAALRLRHPLLAARIVPSESNYAFAYPPPSTAAHALRQVRAQLEFATVGKDGLDAAADSLRSRWGGVDPSETIDLRDSTCTAAWYSNGDGKYLLGLQASHTVADAFGLLGLARQLLELLAVPGSAEREILQHVASPRQMAGALEDIIPGPEQASEEERGTARRAYDKLMAPSLRPRFGLNPDGPPTESIAVTRVVRHTWPEDETKAILRACKAHGVTVTQVCSAALIMTAIRYGPKAETGTAEDGENLYFKVHLPIDLLSRAPDVPSGPREAAVRVGHYPTFLSVPRAAVDEGEDGLYTLARQVKERHSAFVDSPYFWHFIRHYLTDSQAILDAALDAAAQPEAANAPPAAFLPLLSSLGDWSKKLPPAYAVEAKDDGEKAGELRVADVTLHLQVIPDTPCLHLWTYGGKMNFQLTHNIMHTSAALMDPFFDSFIKTVSDVGRA</sequence>
<gene>
    <name evidence="1" type="ORF">DAEQUDRAFT_731190</name>
</gene>
<dbReference type="PANTHER" id="PTHR42034">
    <property type="entry name" value="CHROMOSOME 7, WHOLE GENOME SHOTGUN SEQUENCE-RELATED"/>
    <property type="match status" value="1"/>
</dbReference>
<dbReference type="Proteomes" id="UP000076727">
    <property type="component" value="Unassembled WGS sequence"/>
</dbReference>
<dbReference type="AlphaFoldDB" id="A0A165MFY6"/>
<dbReference type="OrthoDB" id="3355480at2759"/>
<reference evidence="1 2" key="1">
    <citation type="journal article" date="2016" name="Mol. Biol. Evol.">
        <title>Comparative Genomics of Early-Diverging Mushroom-Forming Fungi Provides Insights into the Origins of Lignocellulose Decay Capabilities.</title>
        <authorList>
            <person name="Nagy L.G."/>
            <person name="Riley R."/>
            <person name="Tritt A."/>
            <person name="Adam C."/>
            <person name="Daum C."/>
            <person name="Floudas D."/>
            <person name="Sun H."/>
            <person name="Yadav J.S."/>
            <person name="Pangilinan J."/>
            <person name="Larsson K.H."/>
            <person name="Matsuura K."/>
            <person name="Barry K."/>
            <person name="Labutti K."/>
            <person name="Kuo R."/>
            <person name="Ohm R.A."/>
            <person name="Bhattacharya S.S."/>
            <person name="Shirouzu T."/>
            <person name="Yoshinaga Y."/>
            <person name="Martin F.M."/>
            <person name="Grigoriev I.V."/>
            <person name="Hibbett D.S."/>
        </authorList>
    </citation>
    <scope>NUCLEOTIDE SEQUENCE [LARGE SCALE GENOMIC DNA]</scope>
    <source>
        <strain evidence="1 2">L-15889</strain>
    </source>
</reference>
<accession>A0A165MFY6</accession>
<keyword evidence="2" id="KW-1185">Reference proteome</keyword>
<dbReference type="SUPFAM" id="SSF52777">
    <property type="entry name" value="CoA-dependent acyltransferases"/>
    <property type="match status" value="2"/>
</dbReference>
<dbReference type="Gene3D" id="3.30.559.30">
    <property type="entry name" value="Nonribosomal peptide synthetase, condensation domain"/>
    <property type="match status" value="1"/>
</dbReference>
<dbReference type="STRING" id="1314783.A0A165MFY6"/>
<dbReference type="Gene3D" id="3.30.559.10">
    <property type="entry name" value="Chloramphenicol acetyltransferase-like domain"/>
    <property type="match status" value="1"/>
</dbReference>
<evidence type="ECO:0000313" key="1">
    <source>
        <dbReference type="EMBL" id="KZT65634.1"/>
    </source>
</evidence>
<protein>
    <recommendedName>
        <fullName evidence="3">CoA-dependent acyltransferase</fullName>
    </recommendedName>
</protein>
<evidence type="ECO:0000313" key="2">
    <source>
        <dbReference type="Proteomes" id="UP000076727"/>
    </source>
</evidence>
<name>A0A165MFY6_9APHY</name>
<proteinExistence type="predicted"/>
<dbReference type="InterPro" id="IPR023213">
    <property type="entry name" value="CAT-like_dom_sf"/>
</dbReference>
<evidence type="ECO:0008006" key="3">
    <source>
        <dbReference type="Google" id="ProtNLM"/>
    </source>
</evidence>
<dbReference type="EMBL" id="KV429102">
    <property type="protein sequence ID" value="KZT65634.1"/>
    <property type="molecule type" value="Genomic_DNA"/>
</dbReference>